<dbReference type="CDD" id="cd07012">
    <property type="entry name" value="PBP2_Bug_TTT"/>
    <property type="match status" value="1"/>
</dbReference>
<accession>A0A0N0IQV3</accession>
<dbReference type="PANTHER" id="PTHR42928:SF5">
    <property type="entry name" value="BLR1237 PROTEIN"/>
    <property type="match status" value="1"/>
</dbReference>
<dbReference type="AlphaFoldDB" id="A0A0N0IQV3"/>
<name>A0A0N0IQV3_THESC</name>
<dbReference type="PIRSF" id="PIRSF017082">
    <property type="entry name" value="YflP"/>
    <property type="match status" value="1"/>
</dbReference>
<dbReference type="PATRIC" id="fig|37636.3.peg.49"/>
<dbReference type="Gene3D" id="3.40.190.150">
    <property type="entry name" value="Bordetella uptake gene, domain 1"/>
    <property type="match status" value="1"/>
</dbReference>
<comment type="similarity">
    <text evidence="1">Belongs to the UPF0065 (bug) family.</text>
</comment>
<dbReference type="InterPro" id="IPR005064">
    <property type="entry name" value="BUG"/>
</dbReference>
<dbReference type="EMBL" id="LJJR01000012">
    <property type="protein sequence ID" value="KPD32128.1"/>
    <property type="molecule type" value="Genomic_DNA"/>
</dbReference>
<proteinExistence type="inferred from homology"/>
<dbReference type="Pfam" id="PF03401">
    <property type="entry name" value="TctC"/>
    <property type="match status" value="1"/>
</dbReference>
<gene>
    <name evidence="3" type="ORF">AN926_04965</name>
</gene>
<evidence type="ECO:0000256" key="1">
    <source>
        <dbReference type="ARBA" id="ARBA00006987"/>
    </source>
</evidence>
<evidence type="ECO:0000313" key="4">
    <source>
        <dbReference type="Proteomes" id="UP000053099"/>
    </source>
</evidence>
<dbReference type="SUPFAM" id="SSF53850">
    <property type="entry name" value="Periplasmic binding protein-like II"/>
    <property type="match status" value="1"/>
</dbReference>
<dbReference type="Gene3D" id="3.40.190.10">
    <property type="entry name" value="Periplasmic binding protein-like II"/>
    <property type="match status" value="1"/>
</dbReference>
<feature type="signal peptide" evidence="2">
    <location>
        <begin position="1"/>
        <end position="25"/>
    </location>
</feature>
<protein>
    <submittedName>
        <fullName evidence="3">Twin-arginine translocation pathway signal</fullName>
    </submittedName>
</protein>
<evidence type="ECO:0000256" key="2">
    <source>
        <dbReference type="SAM" id="SignalP"/>
    </source>
</evidence>
<comment type="caution">
    <text evidence="3">The sequence shown here is derived from an EMBL/GenBank/DDBJ whole genome shotgun (WGS) entry which is preliminary data.</text>
</comment>
<sequence>MFNRRKFNKWLGISLGALVLGSAQAQRYPSRPITLIVPWSPGGSTDLTARALAPTLERILKVPVQVVNRTGGGGAVGHGAIAQARPDGYTIGIITLEVVLPPWVAQTKISADMFSPISLLVLNPVSVVVRKDAPWKTLQELIEDIKRNPGRYKASGTAKWGSYDFARLGFLKALGLKDEALPWVPTQGAAAALQELLAGGVQVAFVAIGEAASLVRSGEARYLAFMTDQRFPAFPEIPTLKELGINWTFASFLMAAAPKFTLPSVIDVLDKAFAQAVQEPDFVRFMQNANLVIQHLDRKRSLAFLQERTEAMNRVVQELGLKF</sequence>
<feature type="chain" id="PRO_5005851673" evidence="2">
    <location>
        <begin position="26"/>
        <end position="323"/>
    </location>
</feature>
<organism evidence="3 4">
    <name type="scientific">Thermus scotoductus</name>
    <dbReference type="NCBI Taxonomy" id="37636"/>
    <lineage>
        <taxon>Bacteria</taxon>
        <taxon>Thermotogati</taxon>
        <taxon>Deinococcota</taxon>
        <taxon>Deinococci</taxon>
        <taxon>Thermales</taxon>
        <taxon>Thermaceae</taxon>
        <taxon>Thermus</taxon>
    </lineage>
</organism>
<dbReference type="PANTHER" id="PTHR42928">
    <property type="entry name" value="TRICARBOXYLATE-BINDING PROTEIN"/>
    <property type="match status" value="1"/>
</dbReference>
<evidence type="ECO:0000313" key="3">
    <source>
        <dbReference type="EMBL" id="KPD32128.1"/>
    </source>
</evidence>
<dbReference type="InterPro" id="IPR042100">
    <property type="entry name" value="Bug_dom1"/>
</dbReference>
<keyword evidence="2" id="KW-0732">Signal</keyword>
<dbReference type="Proteomes" id="UP000053099">
    <property type="component" value="Unassembled WGS sequence"/>
</dbReference>
<reference evidence="3 4" key="1">
    <citation type="submission" date="2015-09" db="EMBL/GenBank/DDBJ databases">
        <title>Draft genome sequence of Thermus scotoductus strain K1 isolated from a geothermal spring in Nagorno-Karabakh, Armenia.</title>
        <authorList>
            <person name="Saghatelyan A."/>
            <person name="Poghosyan L."/>
            <person name="Panosyan H."/>
            <person name="Birkeland N.-K."/>
        </authorList>
    </citation>
    <scope>NUCLEOTIDE SEQUENCE [LARGE SCALE GENOMIC DNA]</scope>
    <source>
        <strain evidence="3 4">K1</strain>
    </source>
</reference>